<dbReference type="InterPro" id="IPR007513">
    <property type="entry name" value="SERF-like_N"/>
</dbReference>
<keyword evidence="5" id="KW-1185">Reference proteome</keyword>
<feature type="domain" description="Small EDRK-rich factor-like N-terminal" evidence="3">
    <location>
        <begin position="47"/>
        <end position="84"/>
    </location>
</feature>
<dbReference type="Pfam" id="PF04419">
    <property type="entry name" value="SERF-like_N"/>
    <property type="match status" value="1"/>
</dbReference>
<dbReference type="PANTHER" id="PTHR13596:SF0">
    <property type="entry name" value="SI:CH211-39K3.2-RELATED"/>
    <property type="match status" value="1"/>
</dbReference>
<evidence type="ECO:0000313" key="5">
    <source>
        <dbReference type="Proteomes" id="UP001489004"/>
    </source>
</evidence>
<evidence type="ECO:0000256" key="2">
    <source>
        <dbReference type="SAM" id="MobiDB-lite"/>
    </source>
</evidence>
<feature type="region of interest" description="Disordered" evidence="2">
    <location>
        <begin position="50"/>
        <end position="106"/>
    </location>
</feature>
<name>A0AAW1PAI7_9CHLO</name>
<dbReference type="PANTHER" id="PTHR13596">
    <property type="entry name" value="SMALL EDRK-RICH FACTOR 1"/>
    <property type="match status" value="1"/>
</dbReference>
<dbReference type="InterPro" id="IPR040211">
    <property type="entry name" value="SERF1/2-like"/>
</dbReference>
<gene>
    <name evidence="4" type="ORF">WJX72_000665</name>
</gene>
<proteinExistence type="inferred from homology"/>
<accession>A0AAW1PAI7</accession>
<dbReference type="EMBL" id="JALJOR010000013">
    <property type="protein sequence ID" value="KAK9806724.1"/>
    <property type="molecule type" value="Genomic_DNA"/>
</dbReference>
<evidence type="ECO:0000256" key="1">
    <source>
        <dbReference type="ARBA" id="ARBA00007309"/>
    </source>
</evidence>
<dbReference type="AlphaFoldDB" id="A0AAW1PAI7"/>
<dbReference type="Proteomes" id="UP001489004">
    <property type="component" value="Unassembled WGS sequence"/>
</dbReference>
<evidence type="ECO:0000259" key="3">
    <source>
        <dbReference type="Pfam" id="PF04419"/>
    </source>
</evidence>
<organism evidence="4 5">
    <name type="scientific">[Myrmecia] bisecta</name>
    <dbReference type="NCBI Taxonomy" id="41462"/>
    <lineage>
        <taxon>Eukaryota</taxon>
        <taxon>Viridiplantae</taxon>
        <taxon>Chlorophyta</taxon>
        <taxon>core chlorophytes</taxon>
        <taxon>Trebouxiophyceae</taxon>
        <taxon>Trebouxiales</taxon>
        <taxon>Trebouxiaceae</taxon>
        <taxon>Myrmecia</taxon>
    </lineage>
</organism>
<feature type="compositionally biased region" description="Basic and acidic residues" evidence="2">
    <location>
        <begin position="51"/>
        <end position="106"/>
    </location>
</feature>
<sequence length="106" mass="11396">MIAGVVRLPRLFDGQILFNERGTVFSGKGSTGPASGSRVAVFHSGRMTRGNQREIDRARAAKRKDANSKVTAKDKDGLSAAARRERDAKALQEKLAKKAGQEAKDG</sequence>
<evidence type="ECO:0000313" key="4">
    <source>
        <dbReference type="EMBL" id="KAK9806724.1"/>
    </source>
</evidence>
<comment type="similarity">
    <text evidence="1">Belongs to the SERF family.</text>
</comment>
<reference evidence="4 5" key="1">
    <citation type="journal article" date="2024" name="Nat. Commun.">
        <title>Phylogenomics reveals the evolutionary origins of lichenization in chlorophyte algae.</title>
        <authorList>
            <person name="Puginier C."/>
            <person name="Libourel C."/>
            <person name="Otte J."/>
            <person name="Skaloud P."/>
            <person name="Haon M."/>
            <person name="Grisel S."/>
            <person name="Petersen M."/>
            <person name="Berrin J.G."/>
            <person name="Delaux P.M."/>
            <person name="Dal Grande F."/>
            <person name="Keller J."/>
        </authorList>
    </citation>
    <scope>NUCLEOTIDE SEQUENCE [LARGE SCALE GENOMIC DNA]</scope>
    <source>
        <strain evidence="4 5">SAG 2043</strain>
    </source>
</reference>
<comment type="caution">
    <text evidence="4">The sequence shown here is derived from an EMBL/GenBank/DDBJ whole genome shotgun (WGS) entry which is preliminary data.</text>
</comment>
<protein>
    <recommendedName>
        <fullName evidence="3">Small EDRK-rich factor-like N-terminal domain-containing protein</fullName>
    </recommendedName>
</protein>